<keyword evidence="1" id="KW-0812">Transmembrane</keyword>
<keyword evidence="4" id="KW-1185">Reference proteome</keyword>
<evidence type="ECO:0000313" key="4">
    <source>
        <dbReference type="Proteomes" id="UP000289738"/>
    </source>
</evidence>
<gene>
    <name evidence="3" type="ORF">Ahy_A04g018880</name>
</gene>
<accession>A0A445DET5</accession>
<evidence type="ECO:0000313" key="3">
    <source>
        <dbReference type="EMBL" id="RYR61676.1"/>
    </source>
</evidence>
<evidence type="ECO:0000259" key="2">
    <source>
        <dbReference type="Pfam" id="PF23310"/>
    </source>
</evidence>
<comment type="caution">
    <text evidence="3">The sequence shown here is derived from an EMBL/GenBank/DDBJ whole genome shotgun (WGS) entry which is preliminary data.</text>
</comment>
<dbReference type="PANTHER" id="PTHR33784">
    <property type="entry name" value="OS05G0482100 PROTEIN"/>
    <property type="match status" value="1"/>
</dbReference>
<dbReference type="Proteomes" id="UP000289738">
    <property type="component" value="Chromosome A04"/>
</dbReference>
<proteinExistence type="predicted"/>
<protein>
    <recommendedName>
        <fullName evidence="2">At2g35280-like TPR domain-containing protein</fullName>
    </recommendedName>
</protein>
<dbReference type="EMBL" id="SDMP01000004">
    <property type="protein sequence ID" value="RYR61676.1"/>
    <property type="molecule type" value="Genomic_DNA"/>
</dbReference>
<dbReference type="PANTHER" id="PTHR33784:SF10">
    <property type="entry name" value="F-BOX PROTEIN"/>
    <property type="match status" value="1"/>
</dbReference>
<evidence type="ECO:0000256" key="1">
    <source>
        <dbReference type="SAM" id="Phobius"/>
    </source>
</evidence>
<dbReference type="AlphaFoldDB" id="A0A445DET5"/>
<reference evidence="3 4" key="1">
    <citation type="submission" date="2019-01" db="EMBL/GenBank/DDBJ databases">
        <title>Sequencing of cultivated peanut Arachis hypogaea provides insights into genome evolution and oil improvement.</title>
        <authorList>
            <person name="Chen X."/>
        </authorList>
    </citation>
    <scope>NUCLEOTIDE SEQUENCE [LARGE SCALE GENOMIC DNA]</scope>
    <source>
        <strain evidence="4">cv. Fuhuasheng</strain>
        <tissue evidence="3">Leaves</tissue>
    </source>
</reference>
<sequence>MKPRSDVVYKHMTMWYIPLVSFLFYFCRPERRFVDHCVEAGNPDAILWHEMTEYFWIAHRVLGMDLLTRVATEGIVEASYLCAMLLLCNHEDEEHRR</sequence>
<feature type="domain" description="At2g35280-like TPR" evidence="2">
    <location>
        <begin position="27"/>
        <end position="96"/>
    </location>
</feature>
<keyword evidence="1" id="KW-0472">Membrane</keyword>
<dbReference type="Pfam" id="PF23310">
    <property type="entry name" value="TPR_27"/>
    <property type="match status" value="1"/>
</dbReference>
<feature type="transmembrane region" description="Helical" evidence="1">
    <location>
        <begin position="7"/>
        <end position="26"/>
    </location>
</feature>
<keyword evidence="1" id="KW-1133">Transmembrane helix</keyword>
<dbReference type="InterPro" id="IPR040338">
    <property type="entry name" value="At1g67623-like"/>
</dbReference>
<name>A0A445DET5_ARAHY</name>
<dbReference type="InterPro" id="IPR057136">
    <property type="entry name" value="At2g35280_TPR_dom"/>
</dbReference>
<organism evidence="3 4">
    <name type="scientific">Arachis hypogaea</name>
    <name type="common">Peanut</name>
    <dbReference type="NCBI Taxonomy" id="3818"/>
    <lineage>
        <taxon>Eukaryota</taxon>
        <taxon>Viridiplantae</taxon>
        <taxon>Streptophyta</taxon>
        <taxon>Embryophyta</taxon>
        <taxon>Tracheophyta</taxon>
        <taxon>Spermatophyta</taxon>
        <taxon>Magnoliopsida</taxon>
        <taxon>eudicotyledons</taxon>
        <taxon>Gunneridae</taxon>
        <taxon>Pentapetalae</taxon>
        <taxon>rosids</taxon>
        <taxon>fabids</taxon>
        <taxon>Fabales</taxon>
        <taxon>Fabaceae</taxon>
        <taxon>Papilionoideae</taxon>
        <taxon>50 kb inversion clade</taxon>
        <taxon>dalbergioids sensu lato</taxon>
        <taxon>Dalbergieae</taxon>
        <taxon>Pterocarpus clade</taxon>
        <taxon>Arachis</taxon>
    </lineage>
</organism>